<dbReference type="GO" id="GO:0004755">
    <property type="term" value="F:saccharopine dehydrogenase (NADP+, L-glutamate-forming) activity"/>
    <property type="evidence" value="ECO:0007669"/>
    <property type="project" value="UniProtKB-EC"/>
</dbReference>
<dbReference type="STRING" id="584708.Apau_2329"/>
<name>E3D063_9BACT</name>
<dbReference type="Gene3D" id="3.40.50.720">
    <property type="entry name" value="NAD(P)-binding Rossmann-like Domain"/>
    <property type="match status" value="1"/>
</dbReference>
<dbReference type="Gene3D" id="1.10.1870.10">
    <property type="entry name" value="Domain 3, Saccharopine reductase"/>
    <property type="match status" value="1"/>
</dbReference>
<reference evidence="4 5" key="1">
    <citation type="journal article" date="2010" name="Stand. Genomic Sci.">
        <title>Non-contiguous finished genome sequence of Aminomonas paucivorans type strain (GLU-3).</title>
        <authorList>
            <person name="Pitluck S."/>
            <person name="Yasawong M."/>
            <person name="Held B."/>
            <person name="Lapidus A."/>
            <person name="Nolan M."/>
            <person name="Copeland A."/>
            <person name="Lucas S."/>
            <person name="Del Rio T.G."/>
            <person name="Tice H."/>
            <person name="Cheng J.F."/>
            <person name="Chertkov O."/>
            <person name="Goodwin L."/>
            <person name="Tapia R."/>
            <person name="Han C."/>
            <person name="Liolios K."/>
            <person name="Ivanova N."/>
            <person name="Mavromatis K."/>
            <person name="Ovchinnikova G."/>
            <person name="Pati A."/>
            <person name="Chen A."/>
            <person name="Palaniappan K."/>
            <person name="Land M."/>
            <person name="Hauser L."/>
            <person name="Chang Y.J."/>
            <person name="Jeffries C.D."/>
            <person name="Pukall R."/>
            <person name="Spring S."/>
            <person name="Rohde M."/>
            <person name="Sikorski J."/>
            <person name="Goker M."/>
            <person name="Woyke T."/>
            <person name="Bristow J."/>
            <person name="Eisen J.A."/>
            <person name="Markowitz V."/>
            <person name="Hugenholtz P."/>
            <person name="Kyrpides N.C."/>
            <person name="Klenk H.P."/>
        </authorList>
    </citation>
    <scope>NUCLEOTIDE SEQUENCE [LARGE SCALE GENOMIC DNA]</scope>
    <source>
        <strain evidence="4 5">DSM 12260</strain>
    </source>
</reference>
<proteinExistence type="predicted"/>
<dbReference type="PANTHER" id="PTHR11133">
    <property type="entry name" value="SACCHAROPINE DEHYDROGENASE"/>
    <property type="match status" value="1"/>
</dbReference>
<dbReference type="Gene3D" id="3.30.360.10">
    <property type="entry name" value="Dihydrodipicolinate Reductase, domain 2"/>
    <property type="match status" value="1"/>
</dbReference>
<evidence type="ECO:0000313" key="5">
    <source>
        <dbReference type="Proteomes" id="UP000005096"/>
    </source>
</evidence>
<dbReference type="SUPFAM" id="SSF55347">
    <property type="entry name" value="Glyceraldehyde-3-phosphate dehydrogenase-like, C-terminal domain"/>
    <property type="match status" value="1"/>
</dbReference>
<dbReference type="InterPro" id="IPR051168">
    <property type="entry name" value="AASS"/>
</dbReference>
<keyword evidence="5" id="KW-1185">Reference proteome</keyword>
<dbReference type="GO" id="GO:0019878">
    <property type="term" value="P:lysine biosynthetic process via aminoadipic acid"/>
    <property type="evidence" value="ECO:0007669"/>
    <property type="project" value="TreeGrafter"/>
</dbReference>
<accession>E3D063</accession>
<organism evidence="4 5">
    <name type="scientific">Aminomonas paucivorans DSM 12260</name>
    <dbReference type="NCBI Taxonomy" id="584708"/>
    <lineage>
        <taxon>Bacteria</taxon>
        <taxon>Thermotogati</taxon>
        <taxon>Synergistota</taxon>
        <taxon>Synergistia</taxon>
        <taxon>Synergistales</taxon>
        <taxon>Synergistaceae</taxon>
        <taxon>Aminomonas</taxon>
    </lineage>
</organism>
<dbReference type="eggNOG" id="COG1748">
    <property type="taxonomic scope" value="Bacteria"/>
</dbReference>
<dbReference type="OrthoDB" id="9769367at2"/>
<dbReference type="InterPro" id="IPR005097">
    <property type="entry name" value="Sacchrp_dh_NADP-bd"/>
</dbReference>
<dbReference type="AlphaFoldDB" id="E3D063"/>
<dbReference type="InterPro" id="IPR036291">
    <property type="entry name" value="NAD(P)-bd_dom_sf"/>
</dbReference>
<dbReference type="EC" id="1.5.1.10" evidence="4"/>
<dbReference type="Pfam" id="PF03435">
    <property type="entry name" value="Sacchrp_dh_NADP"/>
    <property type="match status" value="1"/>
</dbReference>
<dbReference type="PaxDb" id="584708-Apau_2329"/>
<protein>
    <submittedName>
        <fullName evidence="4">Saccharopine dehydrogenase (NADP(+), L-glutamate-forming)</fullName>
        <ecNumber evidence="4">1.5.1.10</ecNumber>
    </submittedName>
</protein>
<feature type="domain" description="Saccharopine dehydrogenase NADP binding" evidence="2">
    <location>
        <begin position="4"/>
        <end position="118"/>
    </location>
</feature>
<dbReference type="RefSeq" id="WP_006301981.1">
    <property type="nucleotide sequence ID" value="NZ_CM001022.1"/>
</dbReference>
<dbReference type="EMBL" id="CM001022">
    <property type="protein sequence ID" value="EFQ24736.1"/>
    <property type="molecule type" value="Genomic_DNA"/>
</dbReference>
<evidence type="ECO:0000259" key="3">
    <source>
        <dbReference type="Pfam" id="PF16653"/>
    </source>
</evidence>
<keyword evidence="1 4" id="KW-0560">Oxidoreductase</keyword>
<dbReference type="PANTHER" id="PTHR11133:SF22">
    <property type="entry name" value="ALPHA-AMINOADIPIC SEMIALDEHYDE SYNTHASE, MITOCHONDRIAL"/>
    <property type="match status" value="1"/>
</dbReference>
<dbReference type="InterPro" id="IPR032095">
    <property type="entry name" value="Sacchrp_dh-like_C"/>
</dbReference>
<dbReference type="SUPFAM" id="SSF51735">
    <property type="entry name" value="NAD(P)-binding Rossmann-fold domains"/>
    <property type="match status" value="1"/>
</dbReference>
<evidence type="ECO:0000259" key="2">
    <source>
        <dbReference type="Pfam" id="PF03435"/>
    </source>
</evidence>
<gene>
    <name evidence="4" type="ORF">Apau_2329</name>
</gene>
<feature type="domain" description="Saccharopine dehydrogenase-like C-terminal" evidence="3">
    <location>
        <begin position="122"/>
        <end position="433"/>
    </location>
</feature>
<evidence type="ECO:0000313" key="4">
    <source>
        <dbReference type="EMBL" id="EFQ24736.1"/>
    </source>
</evidence>
<dbReference type="HOGENOM" id="CLU_016207_3_1_0"/>
<dbReference type="Proteomes" id="UP000005096">
    <property type="component" value="Chromosome"/>
</dbReference>
<dbReference type="GO" id="GO:0005737">
    <property type="term" value="C:cytoplasm"/>
    <property type="evidence" value="ECO:0007669"/>
    <property type="project" value="TreeGrafter"/>
</dbReference>
<sequence length="443" mass="49180">MKNVLVFGAGRVCGPCVRYLAAREGVDVTVVDAVQENLDRVLEGTRGKGIRADAASRMGELLERERPQVAIGLLPPRFLVPLAEQCVKHRVHLVAPSYAKEELRALDGPAREAGVTLLAELGLDPGIDHLSAARTVSRIHHMGGRVDAFWSVCGALPAPESNDNPLGYKLSWAPGSLVGASRRDARILEDGAERLLPDGETFRRVGLTEIRGLGWFEHYANADSLPYVKLYDMPEVRNVYRGTLRYPGWCETVCALRELGFFDLERVDFRGRTFPSLLRERMGISSSACLKTKVLERIGARPHHAVALRLEWLGVFEDTPLPLEEGTMQDLTAAQYEQRLPFLPGERDLVAMEHRYEATFPATGRRFRFTSTLVDRGTVGSPEGTSIARTTGLPPAMGARMLLEGRVRRAGLVVPTTPDLYEPLLEELEGHGIRFREREELLD</sequence>
<evidence type="ECO:0000256" key="1">
    <source>
        <dbReference type="ARBA" id="ARBA00023002"/>
    </source>
</evidence>
<dbReference type="Pfam" id="PF16653">
    <property type="entry name" value="Sacchrp_dh_C"/>
    <property type="match status" value="1"/>
</dbReference>